<evidence type="ECO:0000256" key="1">
    <source>
        <dbReference type="ARBA" id="ARBA00022729"/>
    </source>
</evidence>
<organism evidence="2 3">
    <name type="scientific">Flavobacterium luteum</name>
    <dbReference type="NCBI Taxonomy" id="2026654"/>
    <lineage>
        <taxon>Bacteria</taxon>
        <taxon>Pseudomonadati</taxon>
        <taxon>Bacteroidota</taxon>
        <taxon>Flavobacteriia</taxon>
        <taxon>Flavobacteriales</taxon>
        <taxon>Flavobacteriaceae</taxon>
        <taxon>Flavobacterium</taxon>
    </lineage>
</organism>
<dbReference type="InterPro" id="IPR026444">
    <property type="entry name" value="Secre_tail"/>
</dbReference>
<sequence>MIIYPNTVKKILKWTLFPNTYTRSVEIFNETGTRLLFKCQLKNHVTINKLLIGTYVLKVETNYGEFTQTFTKNKTNRPLAKQLITG</sequence>
<reference evidence="2 3" key="1">
    <citation type="submission" date="2019-09" db="EMBL/GenBank/DDBJ databases">
        <title>Flavobacterium sp. nov., isolated from glacier ice.</title>
        <authorList>
            <person name="Liu Q."/>
        </authorList>
    </citation>
    <scope>NUCLEOTIDE SEQUENCE [LARGE SCALE GENOMIC DNA]</scope>
    <source>
        <strain evidence="2 3">NBRC 112527</strain>
    </source>
</reference>
<name>A0A7J5AJB2_9FLAO</name>
<dbReference type="NCBIfam" id="TIGR04183">
    <property type="entry name" value="Por_Secre_tail"/>
    <property type="match status" value="1"/>
</dbReference>
<keyword evidence="3" id="KW-1185">Reference proteome</keyword>
<dbReference type="AlphaFoldDB" id="A0A7J5AJB2"/>
<gene>
    <name evidence="2" type="ORF">F6464_07075</name>
</gene>
<evidence type="ECO:0000313" key="3">
    <source>
        <dbReference type="Proteomes" id="UP000490922"/>
    </source>
</evidence>
<dbReference type="EMBL" id="WAEM01000002">
    <property type="protein sequence ID" value="KAB1157099.1"/>
    <property type="molecule type" value="Genomic_DNA"/>
</dbReference>
<dbReference type="RefSeq" id="WP_151107092.1">
    <property type="nucleotide sequence ID" value="NZ_WAEM01000002.1"/>
</dbReference>
<evidence type="ECO:0000313" key="2">
    <source>
        <dbReference type="EMBL" id="KAB1157099.1"/>
    </source>
</evidence>
<dbReference type="Proteomes" id="UP000490922">
    <property type="component" value="Unassembled WGS sequence"/>
</dbReference>
<keyword evidence="1" id="KW-0732">Signal</keyword>
<comment type="caution">
    <text evidence="2">The sequence shown here is derived from an EMBL/GenBank/DDBJ whole genome shotgun (WGS) entry which is preliminary data.</text>
</comment>
<protein>
    <submittedName>
        <fullName evidence="2">T9SS type A sorting domain-containing protein</fullName>
    </submittedName>
</protein>
<dbReference type="OrthoDB" id="148600at2"/>
<proteinExistence type="predicted"/>
<accession>A0A7J5AJB2</accession>